<reference evidence="2" key="2">
    <citation type="submission" date="2021-02" db="EMBL/GenBank/DDBJ databases">
        <authorList>
            <person name="Kimball J.A."/>
            <person name="Haas M.W."/>
            <person name="Macchietto M."/>
            <person name="Kono T."/>
            <person name="Duquette J."/>
            <person name="Shao M."/>
        </authorList>
    </citation>
    <scope>NUCLEOTIDE SEQUENCE</scope>
    <source>
        <tissue evidence="2">Fresh leaf tissue</tissue>
    </source>
</reference>
<proteinExistence type="predicted"/>
<name>A0A8J5RYG7_ZIZPA</name>
<gene>
    <name evidence="2" type="ORF">GUJ93_ZPchr0001g30960</name>
</gene>
<dbReference type="Proteomes" id="UP000729402">
    <property type="component" value="Unassembled WGS sequence"/>
</dbReference>
<sequence length="95" mass="10516">MELRAVFRPDRRLLEGALLDIISTLEEKLAPAQIRQTKGGGGTELEVVRRPRTARGRRRNKTKVDLETNQGCDDAGIDSSRRVSATRRSGGVDLT</sequence>
<feature type="compositionally biased region" description="Basic residues" evidence="1">
    <location>
        <begin position="50"/>
        <end position="61"/>
    </location>
</feature>
<protein>
    <submittedName>
        <fullName evidence="2">Uncharacterized protein</fullName>
    </submittedName>
</protein>
<evidence type="ECO:0000313" key="2">
    <source>
        <dbReference type="EMBL" id="KAG8051565.1"/>
    </source>
</evidence>
<reference evidence="2" key="1">
    <citation type="journal article" date="2021" name="bioRxiv">
        <title>Whole Genome Assembly and Annotation of Northern Wild Rice, Zizania palustris L., Supports a Whole Genome Duplication in the Zizania Genus.</title>
        <authorList>
            <person name="Haas M."/>
            <person name="Kono T."/>
            <person name="Macchietto M."/>
            <person name="Millas R."/>
            <person name="McGilp L."/>
            <person name="Shao M."/>
            <person name="Duquette J."/>
            <person name="Hirsch C.N."/>
            <person name="Kimball J."/>
        </authorList>
    </citation>
    <scope>NUCLEOTIDE SEQUENCE</scope>
    <source>
        <tissue evidence="2">Fresh leaf tissue</tissue>
    </source>
</reference>
<accession>A0A8J5RYG7</accession>
<organism evidence="2 3">
    <name type="scientific">Zizania palustris</name>
    <name type="common">Northern wild rice</name>
    <dbReference type="NCBI Taxonomy" id="103762"/>
    <lineage>
        <taxon>Eukaryota</taxon>
        <taxon>Viridiplantae</taxon>
        <taxon>Streptophyta</taxon>
        <taxon>Embryophyta</taxon>
        <taxon>Tracheophyta</taxon>
        <taxon>Spermatophyta</taxon>
        <taxon>Magnoliopsida</taxon>
        <taxon>Liliopsida</taxon>
        <taxon>Poales</taxon>
        <taxon>Poaceae</taxon>
        <taxon>BOP clade</taxon>
        <taxon>Oryzoideae</taxon>
        <taxon>Oryzeae</taxon>
        <taxon>Zizaniinae</taxon>
        <taxon>Zizania</taxon>
    </lineage>
</organism>
<feature type="region of interest" description="Disordered" evidence="1">
    <location>
        <begin position="35"/>
        <end position="95"/>
    </location>
</feature>
<dbReference type="EMBL" id="JAAALK010000288">
    <property type="protein sequence ID" value="KAG8051565.1"/>
    <property type="molecule type" value="Genomic_DNA"/>
</dbReference>
<dbReference type="AlphaFoldDB" id="A0A8J5RYG7"/>
<keyword evidence="3" id="KW-1185">Reference proteome</keyword>
<comment type="caution">
    <text evidence="2">The sequence shown here is derived from an EMBL/GenBank/DDBJ whole genome shotgun (WGS) entry which is preliminary data.</text>
</comment>
<evidence type="ECO:0000313" key="3">
    <source>
        <dbReference type="Proteomes" id="UP000729402"/>
    </source>
</evidence>
<evidence type="ECO:0000256" key="1">
    <source>
        <dbReference type="SAM" id="MobiDB-lite"/>
    </source>
</evidence>